<keyword evidence="4" id="KW-0547">Nucleotide-binding</keyword>
<dbReference type="GO" id="GO:0005634">
    <property type="term" value="C:nucleus"/>
    <property type="evidence" value="ECO:0007669"/>
    <property type="project" value="UniProtKB-SubCell"/>
</dbReference>
<dbReference type="Pfam" id="PF00176">
    <property type="entry name" value="SNF2-rel_dom"/>
    <property type="match status" value="1"/>
</dbReference>
<name>A0A4S2MYN6_9PEZI</name>
<feature type="compositionally biased region" description="Polar residues" evidence="11">
    <location>
        <begin position="100"/>
        <end position="118"/>
    </location>
</feature>
<evidence type="ECO:0000256" key="6">
    <source>
        <dbReference type="ARBA" id="ARBA00022806"/>
    </source>
</evidence>
<dbReference type="AlphaFoldDB" id="A0A4S2MYN6"/>
<evidence type="ECO:0000313" key="15">
    <source>
        <dbReference type="Proteomes" id="UP000298138"/>
    </source>
</evidence>
<feature type="compositionally biased region" description="Polar residues" evidence="11">
    <location>
        <begin position="127"/>
        <end position="137"/>
    </location>
</feature>
<keyword evidence="15" id="KW-1185">Reference proteome</keyword>
<dbReference type="FunCoup" id="A0A4S2MYN6">
    <property type="interactions" value="37"/>
</dbReference>
<feature type="region of interest" description="Disordered" evidence="11">
    <location>
        <begin position="1"/>
        <end position="146"/>
    </location>
</feature>
<evidence type="ECO:0000256" key="7">
    <source>
        <dbReference type="ARBA" id="ARBA00022840"/>
    </source>
</evidence>
<feature type="domain" description="Helicase ATP-binding" evidence="12">
    <location>
        <begin position="626"/>
        <end position="793"/>
    </location>
</feature>
<feature type="region of interest" description="Disordered" evidence="11">
    <location>
        <begin position="338"/>
        <end position="434"/>
    </location>
</feature>
<dbReference type="PROSITE" id="PS51194">
    <property type="entry name" value="HELICASE_CTER"/>
    <property type="match status" value="1"/>
</dbReference>
<sequence length="1164" mass="129622">MATTGLARPSPFDSPDHTVSKRRKLSSSGTYNSNDDSSEELVSTLNLDTTQPTIPLGTTQPTQPLNDTQPTLPLGAHAAHPPRPVWNSSLLPASSPPASYETTQLTQPLNALTTSPTRSAPPVIQVPASSPFRQTSPLRPAPRPALSNAATVKPFDFYPSKERLDSEGAQYIGSSSSDEGSDHELKPMFGSASLNKPVPSMAAFRDRQASMTSPQSTKVDRIAESPVTGTKGMFSQFQYTPTAGRLDSLNSPNTAMMQRRPDPAKLQNLDLEKLPPNYRVMVERLKTVAPNKTLFEIVQALVATKCNFDEAAEKLTSDEVDLTAASLAAAEEHRAQAVHAASAKKQRTLNRGTGAGRVSIKDKYGTVQAKLSTESPSPPPQAPRRKLVRGGDRSSASVTPVPTPPPVKKQAPITLYDSDSDASMEEEDSEDERELERKVLNYINTRSLKEIMDISCTTEENAQIILDNRPYRNLDAVRDVRAPAATTTKTGKKTKGAKPRAIGEKIVDICLDTWRGYEAVDSLIRKVEQLGKPIAEDIKKWGVDIVSGSNAGELEMTDIKIDSDAGSLKDSGIGTPTDAGDGEDVEGEIHATKRSKQVSFFKDQPKEIAEGITLKDYQIAGINWLNLLYEKNLSCILADEMGLGKTCQVISFMAYLYSKGVTGPHLVVVPSSTLENWLREFNTFCPTLKVEPYYGTQKDRQIIRQTLQKSKDWNVLVTTYQIACGDKFDRSFLKNMRFNVCVYDEGHMLKNSNSARYDSLIKLPASFRLLLTGTPLQNNLQELASLLAFILPSVFQEKKEALQSIFKYKAKTTDDEESNSALLSQQRIRRARAMMTPFVLRRKKTQVLQHLPEKTTRVEYCEMNEQQRKIYNDNVASAQESIRLRAEGKKPPRNTANVMMQLRQASIHPLLFRTLYNGDKLRKMARDLMKEEVNKDSKFEYIVEDMEPMSDFALHQLCVRDYPNSMTKYALKKKEWMNSGKIDVLKRLLKKMQNNGDRCLIFSQFTMVLDILEMVLTTLGIHFLRIDGATPVEARQDLIDKYHEETDIMVFLLSTKAGGFGINLACANKVIIFDSSFNPHDDAQASDRAHRVGQTREVEVIRLITRGTIEEAILQLANTKLALDQSVSESDEKAIENKGEELVAKMLLEKQNGEPKQDKEEETA</sequence>
<dbReference type="EC" id="3.6.4.12" evidence="3"/>
<proteinExistence type="inferred from homology"/>
<gene>
    <name evidence="14" type="ORF">EX30DRAFT_318508</name>
</gene>
<dbReference type="InterPro" id="IPR049730">
    <property type="entry name" value="SNF2/RAD54-like_C"/>
</dbReference>
<organism evidence="14 15">
    <name type="scientific">Ascodesmis nigricans</name>
    <dbReference type="NCBI Taxonomy" id="341454"/>
    <lineage>
        <taxon>Eukaryota</taxon>
        <taxon>Fungi</taxon>
        <taxon>Dikarya</taxon>
        <taxon>Ascomycota</taxon>
        <taxon>Pezizomycotina</taxon>
        <taxon>Pezizomycetes</taxon>
        <taxon>Pezizales</taxon>
        <taxon>Ascodesmidaceae</taxon>
        <taxon>Ascodesmis</taxon>
    </lineage>
</organism>
<dbReference type="PROSITE" id="PS51192">
    <property type="entry name" value="HELICASE_ATP_BIND_1"/>
    <property type="match status" value="1"/>
</dbReference>
<comment type="subcellular location">
    <subcellularLocation>
        <location evidence="1">Nucleus</location>
    </subcellularLocation>
</comment>
<comment type="similarity">
    <text evidence="2">Belongs to the SNF2/RAD54 helicase family.</text>
</comment>
<keyword evidence="6" id="KW-0347">Helicase</keyword>
<evidence type="ECO:0000256" key="4">
    <source>
        <dbReference type="ARBA" id="ARBA00022741"/>
    </source>
</evidence>
<keyword evidence="7" id="KW-0067">ATP-binding</keyword>
<feature type="compositionally biased region" description="Acidic residues" evidence="11">
    <location>
        <begin position="418"/>
        <end position="433"/>
    </location>
</feature>
<dbReference type="GO" id="GO:0005694">
    <property type="term" value="C:chromosome"/>
    <property type="evidence" value="ECO:0007669"/>
    <property type="project" value="UniProtKB-ARBA"/>
</dbReference>
<evidence type="ECO:0000256" key="3">
    <source>
        <dbReference type="ARBA" id="ARBA00012551"/>
    </source>
</evidence>
<feature type="compositionally biased region" description="Low complexity" evidence="11">
    <location>
        <begin position="88"/>
        <end position="99"/>
    </location>
</feature>
<dbReference type="SUPFAM" id="SSF52540">
    <property type="entry name" value="P-loop containing nucleoside triphosphate hydrolases"/>
    <property type="match status" value="2"/>
</dbReference>
<dbReference type="SMART" id="SM00487">
    <property type="entry name" value="DEXDc"/>
    <property type="match status" value="1"/>
</dbReference>
<dbReference type="InterPro" id="IPR000330">
    <property type="entry name" value="SNF2_N"/>
</dbReference>
<dbReference type="GO" id="GO:0003678">
    <property type="term" value="F:DNA helicase activity"/>
    <property type="evidence" value="ECO:0007669"/>
    <property type="project" value="UniProtKB-EC"/>
</dbReference>
<dbReference type="GO" id="GO:0005524">
    <property type="term" value="F:ATP binding"/>
    <property type="evidence" value="ECO:0007669"/>
    <property type="project" value="UniProtKB-KW"/>
</dbReference>
<dbReference type="OrthoDB" id="5857104at2759"/>
<dbReference type="InterPro" id="IPR038718">
    <property type="entry name" value="SNF2-like_sf"/>
</dbReference>
<dbReference type="CDD" id="cd17998">
    <property type="entry name" value="DEXHc_SMARCAD1"/>
    <property type="match status" value="1"/>
</dbReference>
<evidence type="ECO:0000256" key="9">
    <source>
        <dbReference type="ARBA" id="ARBA00023125"/>
    </source>
</evidence>
<dbReference type="GO" id="GO:0003677">
    <property type="term" value="F:DNA binding"/>
    <property type="evidence" value="ECO:0007669"/>
    <property type="project" value="UniProtKB-KW"/>
</dbReference>
<dbReference type="InterPro" id="IPR014001">
    <property type="entry name" value="Helicase_ATP-bd"/>
</dbReference>
<dbReference type="FunFam" id="3.40.50.10810:FF:000014">
    <property type="entry name" value="SWI/SNF-related matrix-associated actin-dependent regulator of chromatin subfamily A containing DEAD/H box 1"/>
    <property type="match status" value="1"/>
</dbReference>
<keyword evidence="9" id="KW-0238">DNA-binding</keyword>
<feature type="compositionally biased region" description="Polar residues" evidence="11">
    <location>
        <begin position="26"/>
        <end position="71"/>
    </location>
</feature>
<evidence type="ECO:0000256" key="5">
    <source>
        <dbReference type="ARBA" id="ARBA00022801"/>
    </source>
</evidence>
<dbReference type="GO" id="GO:0140658">
    <property type="term" value="F:ATP-dependent chromatin remodeler activity"/>
    <property type="evidence" value="ECO:0007669"/>
    <property type="project" value="UniProtKB-ARBA"/>
</dbReference>
<evidence type="ECO:0000256" key="1">
    <source>
        <dbReference type="ARBA" id="ARBA00004123"/>
    </source>
</evidence>
<evidence type="ECO:0000256" key="10">
    <source>
        <dbReference type="ARBA" id="ARBA00023242"/>
    </source>
</evidence>
<dbReference type="InterPro" id="IPR001650">
    <property type="entry name" value="Helicase_C-like"/>
</dbReference>
<dbReference type="Pfam" id="PF00271">
    <property type="entry name" value="Helicase_C"/>
    <property type="match status" value="1"/>
</dbReference>
<evidence type="ECO:0000256" key="2">
    <source>
        <dbReference type="ARBA" id="ARBA00007025"/>
    </source>
</evidence>
<dbReference type="GO" id="GO:0016787">
    <property type="term" value="F:hydrolase activity"/>
    <property type="evidence" value="ECO:0007669"/>
    <property type="project" value="UniProtKB-KW"/>
</dbReference>
<evidence type="ECO:0000256" key="11">
    <source>
        <dbReference type="SAM" id="MobiDB-lite"/>
    </source>
</evidence>
<dbReference type="CDD" id="cd18793">
    <property type="entry name" value="SF2_C_SNF"/>
    <property type="match status" value="1"/>
</dbReference>
<dbReference type="PANTHER" id="PTHR10799">
    <property type="entry name" value="SNF2/RAD54 HELICASE FAMILY"/>
    <property type="match status" value="1"/>
</dbReference>
<keyword evidence="8" id="KW-0156">Chromatin regulator</keyword>
<accession>A0A4S2MYN6</accession>
<dbReference type="Gene3D" id="3.40.50.300">
    <property type="entry name" value="P-loop containing nucleotide triphosphate hydrolases"/>
    <property type="match status" value="2"/>
</dbReference>
<dbReference type="InterPro" id="IPR027417">
    <property type="entry name" value="P-loop_NTPase"/>
</dbReference>
<keyword evidence="10" id="KW-0539">Nucleus</keyword>
<reference evidence="14 15" key="1">
    <citation type="submission" date="2019-04" db="EMBL/GenBank/DDBJ databases">
        <title>Comparative genomics and transcriptomics to analyze fruiting body development in filamentous ascomycetes.</title>
        <authorList>
            <consortium name="DOE Joint Genome Institute"/>
            <person name="Lutkenhaus R."/>
            <person name="Traeger S."/>
            <person name="Breuer J."/>
            <person name="Kuo A."/>
            <person name="Lipzen A."/>
            <person name="Pangilinan J."/>
            <person name="Dilworth D."/>
            <person name="Sandor L."/>
            <person name="Poggeler S."/>
            <person name="Barry K."/>
            <person name="Grigoriev I.V."/>
            <person name="Nowrousian M."/>
        </authorList>
    </citation>
    <scope>NUCLEOTIDE SEQUENCE [LARGE SCALE GENOMIC DNA]</scope>
    <source>
        <strain evidence="14 15">CBS 389.68</strain>
    </source>
</reference>
<dbReference type="STRING" id="341454.A0A4S2MYN6"/>
<evidence type="ECO:0000259" key="13">
    <source>
        <dbReference type="PROSITE" id="PS51194"/>
    </source>
</evidence>
<dbReference type="EMBL" id="ML220117">
    <property type="protein sequence ID" value="TGZ81889.1"/>
    <property type="molecule type" value="Genomic_DNA"/>
</dbReference>
<dbReference type="Gene3D" id="3.40.50.10810">
    <property type="entry name" value="Tandem AAA-ATPase domain"/>
    <property type="match status" value="1"/>
</dbReference>
<dbReference type="InParanoid" id="A0A4S2MYN6"/>
<feature type="domain" description="Helicase C-terminal" evidence="13">
    <location>
        <begin position="984"/>
        <end position="1135"/>
    </location>
</feature>
<keyword evidence="5" id="KW-0378">Hydrolase</keyword>
<evidence type="ECO:0000313" key="14">
    <source>
        <dbReference type="EMBL" id="TGZ81889.1"/>
    </source>
</evidence>
<dbReference type="Proteomes" id="UP000298138">
    <property type="component" value="Unassembled WGS sequence"/>
</dbReference>
<evidence type="ECO:0000256" key="8">
    <source>
        <dbReference type="ARBA" id="ARBA00022853"/>
    </source>
</evidence>
<dbReference type="SMART" id="SM00490">
    <property type="entry name" value="HELICc"/>
    <property type="match status" value="1"/>
</dbReference>
<protein>
    <recommendedName>
        <fullName evidence="3">DNA helicase</fullName>
        <ecNumber evidence="3">3.6.4.12</ecNumber>
    </recommendedName>
</protein>
<evidence type="ECO:0000259" key="12">
    <source>
        <dbReference type="PROSITE" id="PS51192"/>
    </source>
</evidence>